<dbReference type="AlphaFoldDB" id="A0A367L6D1"/>
<keyword evidence="2" id="KW-0472">Membrane</keyword>
<feature type="transmembrane region" description="Helical" evidence="2">
    <location>
        <begin position="237"/>
        <end position="255"/>
    </location>
</feature>
<accession>A0A367L6D1</accession>
<keyword evidence="4" id="KW-1185">Reference proteome</keyword>
<protein>
    <submittedName>
        <fullName evidence="3">Uncharacterized protein</fullName>
    </submittedName>
</protein>
<reference evidence="3 4" key="1">
    <citation type="journal article" date="2015" name="BMC Genomics">
        <title>Insights from the genome of Ophiocordyceps polyrhachis-furcata to pathogenicity and host specificity in insect fungi.</title>
        <authorList>
            <person name="Wichadakul D."/>
            <person name="Kobmoo N."/>
            <person name="Ingsriswang S."/>
            <person name="Tangphatsornruang S."/>
            <person name="Chantasingh D."/>
            <person name="Luangsa-ard J.J."/>
            <person name="Eurwilaichitr L."/>
        </authorList>
    </citation>
    <scope>NUCLEOTIDE SEQUENCE [LARGE SCALE GENOMIC DNA]</scope>
    <source>
        <strain evidence="3 4">BCC 54312</strain>
    </source>
</reference>
<feature type="transmembrane region" description="Helical" evidence="2">
    <location>
        <begin position="169"/>
        <end position="185"/>
    </location>
</feature>
<organism evidence="3 4">
    <name type="scientific">Ophiocordyceps polyrhachis-furcata BCC 54312</name>
    <dbReference type="NCBI Taxonomy" id="1330021"/>
    <lineage>
        <taxon>Eukaryota</taxon>
        <taxon>Fungi</taxon>
        <taxon>Dikarya</taxon>
        <taxon>Ascomycota</taxon>
        <taxon>Pezizomycotina</taxon>
        <taxon>Sordariomycetes</taxon>
        <taxon>Hypocreomycetidae</taxon>
        <taxon>Hypocreales</taxon>
        <taxon>Ophiocordycipitaceae</taxon>
        <taxon>Ophiocordyceps</taxon>
    </lineage>
</organism>
<keyword evidence="2" id="KW-1133">Transmembrane helix</keyword>
<keyword evidence="2" id="KW-0812">Transmembrane</keyword>
<name>A0A367L6D1_9HYPO</name>
<evidence type="ECO:0000256" key="1">
    <source>
        <dbReference type="SAM" id="MobiDB-lite"/>
    </source>
</evidence>
<feature type="region of interest" description="Disordered" evidence="1">
    <location>
        <begin position="1"/>
        <end position="32"/>
    </location>
</feature>
<feature type="compositionally biased region" description="Gly residues" evidence="1">
    <location>
        <begin position="22"/>
        <end position="32"/>
    </location>
</feature>
<proteinExistence type="predicted"/>
<dbReference type="Proteomes" id="UP000253664">
    <property type="component" value="Unassembled WGS sequence"/>
</dbReference>
<gene>
    <name evidence="3" type="ORF">L249_8491</name>
</gene>
<dbReference type="OrthoDB" id="10651423at2759"/>
<evidence type="ECO:0000256" key="2">
    <source>
        <dbReference type="SAM" id="Phobius"/>
    </source>
</evidence>
<dbReference type="EMBL" id="LKCN02000013">
    <property type="protein sequence ID" value="RCI09987.1"/>
    <property type="molecule type" value="Genomic_DNA"/>
</dbReference>
<comment type="caution">
    <text evidence="3">The sequence shown here is derived from an EMBL/GenBank/DDBJ whole genome shotgun (WGS) entry which is preliminary data.</text>
</comment>
<sequence>MTGQLRQRLDWHSTLQRQRAAAGGGGPEGRGGGEQPNMLCLLLYGQPPRHAAKLAPAPRCPSPVPHVPRISTPAETVPRWSPTRCITAERPPFTIASFHFGACVVSLSRRHCALPCWGPLNEPEPSRCSLPGGSCRSSSGTPVWSVILAAKQGPGLLDRYKELLRRRRSQRLFLLLLLLLLYLRLPTYDLSTASCRDDFRPPGYLIPNLNQLDCSSRFCKPPPLLHHLHLVAASTLARYWLLWLMVLIASSIVTCRKA</sequence>
<evidence type="ECO:0000313" key="3">
    <source>
        <dbReference type="EMBL" id="RCI09987.1"/>
    </source>
</evidence>
<evidence type="ECO:0000313" key="4">
    <source>
        <dbReference type="Proteomes" id="UP000253664"/>
    </source>
</evidence>